<comment type="similarity">
    <text evidence="1 9 10">Belongs to the class-I aminoacyl-tRNA synthetase family.</text>
</comment>
<dbReference type="Pfam" id="PF08264">
    <property type="entry name" value="Anticodon_1"/>
    <property type="match status" value="1"/>
</dbReference>
<evidence type="ECO:0000313" key="15">
    <source>
        <dbReference type="Proteomes" id="UP000228689"/>
    </source>
</evidence>
<dbReference type="InterPro" id="IPR014729">
    <property type="entry name" value="Rossmann-like_a/b/a_fold"/>
</dbReference>
<dbReference type="Gene3D" id="3.10.20.590">
    <property type="match status" value="1"/>
</dbReference>
<dbReference type="PRINTS" id="PR00985">
    <property type="entry name" value="TRNASYNTHLEU"/>
</dbReference>
<keyword evidence="3 9" id="KW-0436">Ligase</keyword>
<dbReference type="GO" id="GO:0004823">
    <property type="term" value="F:leucine-tRNA ligase activity"/>
    <property type="evidence" value="ECO:0007669"/>
    <property type="project" value="UniProtKB-UniRule"/>
</dbReference>
<evidence type="ECO:0000259" key="13">
    <source>
        <dbReference type="Pfam" id="PF13603"/>
    </source>
</evidence>
<dbReference type="AlphaFoldDB" id="A0A2M7REV0"/>
<dbReference type="FunFam" id="3.10.20.590:FF:000001">
    <property type="entry name" value="Leucine--tRNA ligase"/>
    <property type="match status" value="1"/>
</dbReference>
<dbReference type="InterPro" id="IPR002302">
    <property type="entry name" value="Leu-tRNA-ligase"/>
</dbReference>
<evidence type="ECO:0000256" key="3">
    <source>
        <dbReference type="ARBA" id="ARBA00022598"/>
    </source>
</evidence>
<feature type="domain" description="Leucyl-tRNA synthetase editing" evidence="13">
    <location>
        <begin position="221"/>
        <end position="400"/>
    </location>
</feature>
<gene>
    <name evidence="9" type="primary">leuS</name>
    <name evidence="14" type="ORF">COY67_00880</name>
</gene>
<dbReference type="GO" id="GO:0005524">
    <property type="term" value="F:ATP binding"/>
    <property type="evidence" value="ECO:0007669"/>
    <property type="project" value="UniProtKB-UniRule"/>
</dbReference>
<dbReference type="PROSITE" id="PS00178">
    <property type="entry name" value="AA_TRNA_LIGASE_I"/>
    <property type="match status" value="1"/>
</dbReference>
<evidence type="ECO:0000256" key="1">
    <source>
        <dbReference type="ARBA" id="ARBA00005594"/>
    </source>
</evidence>
<dbReference type="SUPFAM" id="SSF50677">
    <property type="entry name" value="ValRS/IleRS/LeuRS editing domain"/>
    <property type="match status" value="1"/>
</dbReference>
<dbReference type="EMBL" id="PFMC01000020">
    <property type="protein sequence ID" value="PIY95269.1"/>
    <property type="molecule type" value="Genomic_DNA"/>
</dbReference>
<keyword evidence="4 9" id="KW-0547">Nucleotide-binding</keyword>
<dbReference type="HAMAP" id="MF_00049_B">
    <property type="entry name" value="Leu_tRNA_synth_B"/>
    <property type="match status" value="1"/>
</dbReference>
<dbReference type="NCBIfam" id="TIGR00396">
    <property type="entry name" value="leuS_bact"/>
    <property type="match status" value="1"/>
</dbReference>
<dbReference type="EC" id="6.1.1.4" evidence="9"/>
<comment type="caution">
    <text evidence="14">The sequence shown here is derived from an EMBL/GenBank/DDBJ whole genome shotgun (WGS) entry which is preliminary data.</text>
</comment>
<dbReference type="GO" id="GO:0005829">
    <property type="term" value="C:cytosol"/>
    <property type="evidence" value="ECO:0007669"/>
    <property type="project" value="TreeGrafter"/>
</dbReference>
<dbReference type="GO" id="GO:0006429">
    <property type="term" value="P:leucyl-tRNA aminoacylation"/>
    <property type="evidence" value="ECO:0007669"/>
    <property type="project" value="UniProtKB-UniRule"/>
</dbReference>
<evidence type="ECO:0000256" key="2">
    <source>
        <dbReference type="ARBA" id="ARBA00022490"/>
    </source>
</evidence>
<sequence length="802" mass="92387">MSEYNHHKIEAKWQEYWEKNKSFLVAEDRNREKFYGLVEFPYPSGDGLHIGHLRSYTAMDIICRYQRMKGKNILYPIGFDAFGLPAENYAVKKNIKPQETTAKNIINFTRQLKAAGFSFDWDRSLSTTDASYYRWTQWIFVQMFKQGLAYKAKQTINWCTSCKIGLANEEVVNGVCERCGGEVIKKDKEQWLLQITKYADRLIDDLDNVDYLDRIKSQQINWIGRSEGAEVNFQVAKSDQQIKVFTTRPDTLFGATYLVLAPEHRLLEELKNNISNWDEILKYIGEAQKKSDLERTELAKDKTGVEIKGVKAINPVNNQEIPIWIADYVLISYGTGAIMAVPAHDQRDFEFAKKYNIEIKQVVAHDTDEEVFTGEGKAINSGEYDGLTTAEFKKQITKWLTKEKFGRAAINYKLRDWIFSRQRYWGEPIPLIYCDQCDWQPVPEEDLPVVLPEIDNFLPTEDGQSPLAKVEDWVHTKCPKCGGVGMRETDVMPNWAGSNWYFIRYTDNKNDQQMVDPKKAEYWLPVNWYNGGMEHTTLHLLYSRFVYKFLYDIKAIPQKCGVEPYQKRTAHGMILGEGGIKMSKSKGNVVNPDDYLTKYGADATRLYEMFMGPFDQAIAWDEKGVTGVAKFINKVWALQAKVVAGAVIDKKITTALHQTIKKVGDDIVNMRFNTAVSQMMILVNLWEKAEEINQDDWQKFILVLSPFAPHLAEELWLAIGHQNSLCQVPWPSYNPKLIIADEFELVVQINGKVRDKINVAINITQQEVEDLVKKSDKLAKFLTDQTIKKIIYIPNKLVNIVV</sequence>
<proteinExistence type="inferred from homology"/>
<dbReference type="FunFam" id="3.40.50.620:FF:000003">
    <property type="entry name" value="Leucine--tRNA ligase"/>
    <property type="match status" value="1"/>
</dbReference>
<dbReference type="CDD" id="cd00812">
    <property type="entry name" value="LeuRS_core"/>
    <property type="match status" value="1"/>
</dbReference>
<evidence type="ECO:0000256" key="10">
    <source>
        <dbReference type="RuleBase" id="RU363035"/>
    </source>
</evidence>
<evidence type="ECO:0000313" key="14">
    <source>
        <dbReference type="EMBL" id="PIY95269.1"/>
    </source>
</evidence>
<dbReference type="Proteomes" id="UP000228689">
    <property type="component" value="Unassembled WGS sequence"/>
</dbReference>
<feature type="domain" description="Aminoacyl-tRNA synthetase class Ia" evidence="11">
    <location>
        <begin position="12"/>
        <end position="220"/>
    </location>
</feature>
<keyword evidence="2 9" id="KW-0963">Cytoplasm</keyword>
<dbReference type="Gene3D" id="3.40.50.620">
    <property type="entry name" value="HUPs"/>
    <property type="match status" value="2"/>
</dbReference>
<dbReference type="InterPro" id="IPR009008">
    <property type="entry name" value="Val/Leu/Ile-tRNA-synth_edit"/>
</dbReference>
<dbReference type="InterPro" id="IPR002300">
    <property type="entry name" value="aa-tRNA-synth_Ia"/>
</dbReference>
<dbReference type="FunFam" id="3.40.50.620:FF:000056">
    <property type="entry name" value="Leucine--tRNA ligase"/>
    <property type="match status" value="1"/>
</dbReference>
<dbReference type="PANTHER" id="PTHR43740">
    <property type="entry name" value="LEUCYL-TRNA SYNTHETASE"/>
    <property type="match status" value="1"/>
</dbReference>
<evidence type="ECO:0000256" key="8">
    <source>
        <dbReference type="ARBA" id="ARBA00047469"/>
    </source>
</evidence>
<evidence type="ECO:0000259" key="11">
    <source>
        <dbReference type="Pfam" id="PF00133"/>
    </source>
</evidence>
<dbReference type="GO" id="GO:0002161">
    <property type="term" value="F:aminoacyl-tRNA deacylase activity"/>
    <property type="evidence" value="ECO:0007669"/>
    <property type="project" value="InterPro"/>
</dbReference>
<reference evidence="15" key="1">
    <citation type="submission" date="2017-09" db="EMBL/GenBank/DDBJ databases">
        <title>Depth-based differentiation of microbial function through sediment-hosted aquifers and enrichment of novel symbionts in the deep terrestrial subsurface.</title>
        <authorList>
            <person name="Probst A.J."/>
            <person name="Ladd B."/>
            <person name="Jarett J.K."/>
            <person name="Geller-Mcgrath D.E."/>
            <person name="Sieber C.M.K."/>
            <person name="Emerson J.B."/>
            <person name="Anantharaman K."/>
            <person name="Thomas B.C."/>
            <person name="Malmstrom R."/>
            <person name="Stieglmeier M."/>
            <person name="Klingl A."/>
            <person name="Woyke T."/>
            <person name="Ryan C.M."/>
            <person name="Banfield J.F."/>
        </authorList>
    </citation>
    <scope>NUCLEOTIDE SEQUENCE [LARGE SCALE GENOMIC DNA]</scope>
</reference>
<dbReference type="InterPro" id="IPR001412">
    <property type="entry name" value="aa-tRNA-synth_I_CS"/>
</dbReference>
<dbReference type="InterPro" id="IPR013155">
    <property type="entry name" value="M/V/L/I-tRNA-synth_anticd-bd"/>
</dbReference>
<accession>A0A2M7REV0</accession>
<comment type="caution">
    <text evidence="9">Lacks conserved residue(s) required for the propagation of feature annotation.</text>
</comment>
<comment type="catalytic activity">
    <reaction evidence="8 9">
        <text>tRNA(Leu) + L-leucine + ATP = L-leucyl-tRNA(Leu) + AMP + diphosphate</text>
        <dbReference type="Rhea" id="RHEA:11688"/>
        <dbReference type="Rhea" id="RHEA-COMP:9613"/>
        <dbReference type="Rhea" id="RHEA-COMP:9622"/>
        <dbReference type="ChEBI" id="CHEBI:30616"/>
        <dbReference type="ChEBI" id="CHEBI:33019"/>
        <dbReference type="ChEBI" id="CHEBI:57427"/>
        <dbReference type="ChEBI" id="CHEBI:78442"/>
        <dbReference type="ChEBI" id="CHEBI:78494"/>
        <dbReference type="ChEBI" id="CHEBI:456215"/>
        <dbReference type="EC" id="6.1.1.4"/>
    </reaction>
</comment>
<dbReference type="FunFam" id="1.10.730.10:FF:000011">
    <property type="entry name" value="Leucine--tRNA ligase chloroplastic/mitochondrial"/>
    <property type="match status" value="1"/>
</dbReference>
<keyword evidence="5 9" id="KW-0067">ATP-binding</keyword>
<name>A0A2M7REV0_9BACT</name>
<dbReference type="SUPFAM" id="SSF52374">
    <property type="entry name" value="Nucleotidylyl transferase"/>
    <property type="match status" value="1"/>
</dbReference>
<dbReference type="InterPro" id="IPR009080">
    <property type="entry name" value="tRNAsynth_Ia_anticodon-bd"/>
</dbReference>
<dbReference type="Pfam" id="PF00133">
    <property type="entry name" value="tRNA-synt_1"/>
    <property type="match status" value="2"/>
</dbReference>
<feature type="short sequence motif" description="'KMSKS' region" evidence="9">
    <location>
        <begin position="581"/>
        <end position="585"/>
    </location>
</feature>
<feature type="domain" description="Aminoacyl-tRNA synthetase class Ia" evidence="11">
    <location>
        <begin position="413"/>
        <end position="620"/>
    </location>
</feature>
<evidence type="ECO:0000256" key="4">
    <source>
        <dbReference type="ARBA" id="ARBA00022741"/>
    </source>
</evidence>
<evidence type="ECO:0000256" key="5">
    <source>
        <dbReference type="ARBA" id="ARBA00022840"/>
    </source>
</evidence>
<dbReference type="SUPFAM" id="SSF47323">
    <property type="entry name" value="Anticodon-binding domain of a subclass of class I aminoacyl-tRNA synthetases"/>
    <property type="match status" value="1"/>
</dbReference>
<evidence type="ECO:0000256" key="7">
    <source>
        <dbReference type="ARBA" id="ARBA00023146"/>
    </source>
</evidence>
<dbReference type="CDD" id="cd07958">
    <property type="entry name" value="Anticodon_Ia_Leu_BEm"/>
    <property type="match status" value="1"/>
</dbReference>
<evidence type="ECO:0000259" key="12">
    <source>
        <dbReference type="Pfam" id="PF08264"/>
    </source>
</evidence>
<dbReference type="PANTHER" id="PTHR43740:SF2">
    <property type="entry name" value="LEUCINE--TRNA LIGASE, MITOCHONDRIAL"/>
    <property type="match status" value="1"/>
</dbReference>
<keyword evidence="7 9" id="KW-0030">Aminoacyl-tRNA synthetase</keyword>
<protein>
    <recommendedName>
        <fullName evidence="9">Leucine--tRNA ligase</fullName>
        <ecNumber evidence="9">6.1.1.4</ecNumber>
    </recommendedName>
    <alternativeName>
        <fullName evidence="9">Leucyl-tRNA synthetase</fullName>
        <shortName evidence="9">LeuRS</shortName>
    </alternativeName>
</protein>
<feature type="binding site" evidence="9">
    <location>
        <position position="584"/>
    </location>
    <ligand>
        <name>ATP</name>
        <dbReference type="ChEBI" id="CHEBI:30616"/>
    </ligand>
</feature>
<dbReference type="Gene3D" id="1.10.730.10">
    <property type="entry name" value="Isoleucyl-tRNA Synthetase, Domain 1"/>
    <property type="match status" value="2"/>
</dbReference>
<evidence type="ECO:0000256" key="9">
    <source>
        <dbReference type="HAMAP-Rule" id="MF_00049"/>
    </source>
</evidence>
<keyword evidence="6 9" id="KW-0648">Protein biosynthesis</keyword>
<evidence type="ECO:0000256" key="6">
    <source>
        <dbReference type="ARBA" id="ARBA00022917"/>
    </source>
</evidence>
<dbReference type="Pfam" id="PF13603">
    <property type="entry name" value="tRNA-synt_1_2"/>
    <property type="match status" value="1"/>
</dbReference>
<feature type="domain" description="Methionyl/Valyl/Leucyl/Isoleucyl-tRNA synthetase anticodon-binding" evidence="12">
    <location>
        <begin position="649"/>
        <end position="764"/>
    </location>
</feature>
<organism evidence="14 15">
    <name type="scientific">Candidatus Komeilibacteria bacterium CG_4_10_14_0_8_um_filter_37_78</name>
    <dbReference type="NCBI Taxonomy" id="1974471"/>
    <lineage>
        <taxon>Bacteria</taxon>
        <taxon>Candidatus Komeiliibacteriota</taxon>
    </lineage>
</organism>
<comment type="subcellular location">
    <subcellularLocation>
        <location evidence="9">Cytoplasm</location>
    </subcellularLocation>
</comment>
<dbReference type="InterPro" id="IPR025709">
    <property type="entry name" value="Leu_tRNA-synth_edit"/>
</dbReference>